<organism evidence="4 5">
    <name type="scientific">Triplophysa rosa</name>
    <name type="common">Cave loach</name>
    <dbReference type="NCBI Taxonomy" id="992332"/>
    <lineage>
        <taxon>Eukaryota</taxon>
        <taxon>Metazoa</taxon>
        <taxon>Chordata</taxon>
        <taxon>Craniata</taxon>
        <taxon>Vertebrata</taxon>
        <taxon>Euteleostomi</taxon>
        <taxon>Actinopterygii</taxon>
        <taxon>Neopterygii</taxon>
        <taxon>Teleostei</taxon>
        <taxon>Ostariophysi</taxon>
        <taxon>Cypriniformes</taxon>
        <taxon>Nemacheilidae</taxon>
        <taxon>Triplophysa</taxon>
    </lineage>
</organism>
<evidence type="ECO:0000313" key="5">
    <source>
        <dbReference type="Proteomes" id="UP001059041"/>
    </source>
</evidence>
<dbReference type="SUPFAM" id="SSF57586">
    <property type="entry name" value="TNF receptor-like"/>
    <property type="match status" value="1"/>
</dbReference>
<name>A0A9W7WS50_TRIRA</name>
<reference evidence="4" key="1">
    <citation type="submission" date="2021-02" db="EMBL/GenBank/DDBJ databases">
        <title>Comparative genomics reveals that relaxation of natural selection precedes convergent phenotypic evolution of cavefish.</title>
        <authorList>
            <person name="Peng Z."/>
        </authorList>
    </citation>
    <scope>NUCLEOTIDE SEQUENCE</scope>
    <source>
        <tissue evidence="4">Muscle</tissue>
    </source>
</reference>
<dbReference type="PROSITE" id="PS50050">
    <property type="entry name" value="TNFR_NGFR_2"/>
    <property type="match status" value="1"/>
</dbReference>
<dbReference type="GO" id="GO:0038023">
    <property type="term" value="F:signaling receptor activity"/>
    <property type="evidence" value="ECO:0007669"/>
    <property type="project" value="TreeGrafter"/>
</dbReference>
<gene>
    <name evidence="4" type="ORF">IRJ41_000778</name>
</gene>
<accession>A0A9W7WS50</accession>
<keyword evidence="5" id="KW-1185">Reference proteome</keyword>
<feature type="disulfide bond" evidence="1">
    <location>
        <begin position="42"/>
        <end position="57"/>
    </location>
</feature>
<keyword evidence="2" id="KW-0732">Signal</keyword>
<dbReference type="GO" id="GO:0042127">
    <property type="term" value="P:regulation of cell population proliferation"/>
    <property type="evidence" value="ECO:0007669"/>
    <property type="project" value="TreeGrafter"/>
</dbReference>
<keyword evidence="4" id="KW-0675">Receptor</keyword>
<evidence type="ECO:0000259" key="3">
    <source>
        <dbReference type="PROSITE" id="PS50050"/>
    </source>
</evidence>
<feature type="chain" id="PRO_5040740111" evidence="2">
    <location>
        <begin position="24"/>
        <end position="234"/>
    </location>
</feature>
<sequence>MFRHIEILSALFCLLLLYHNVNTKLCPAGQRKIYGQDKCEDCPKEQYSTNKGEEIVCLHCSKCKEGSEIDVKCNPTRDTRCRCKPGYTPVDMLKQTFCICEVGYGLEHAGKLCIKCIHGFFSNKQNSDCQKWKECKSGIRIPGNNTSDAVCNPVIATSTPKTITTSYIATDVHKVISTSTPKTITTSYIATDVHTVISTLTPKPQNKDRFYILCTFPVPPFLLNACICFLLEKD</sequence>
<feature type="domain" description="TNFR-Cys" evidence="3">
    <location>
        <begin position="41"/>
        <end position="81"/>
    </location>
</feature>
<dbReference type="InterPro" id="IPR001368">
    <property type="entry name" value="TNFR/NGFR_Cys_rich_reg"/>
</dbReference>
<feature type="disulfide bond" evidence="1">
    <location>
        <begin position="60"/>
        <end position="73"/>
    </location>
</feature>
<evidence type="ECO:0000313" key="4">
    <source>
        <dbReference type="EMBL" id="KAI7807275.1"/>
    </source>
</evidence>
<dbReference type="Proteomes" id="UP001059041">
    <property type="component" value="Linkage Group LG7"/>
</dbReference>
<dbReference type="AlphaFoldDB" id="A0A9W7WS50"/>
<dbReference type="PANTHER" id="PTHR47139">
    <property type="entry name" value="TUMOR NECROSIS FACTOR RECEPTOR SUPERFAMILY MEMBER 9"/>
    <property type="match status" value="1"/>
</dbReference>
<dbReference type="EMBL" id="JAFHDT010000007">
    <property type="protein sequence ID" value="KAI7807275.1"/>
    <property type="molecule type" value="Genomic_DNA"/>
</dbReference>
<dbReference type="PANTHER" id="PTHR47139:SF3">
    <property type="entry name" value="SI:CH73-361P23.3"/>
    <property type="match status" value="1"/>
</dbReference>
<comment type="caution">
    <text evidence="4">The sequence shown here is derived from an EMBL/GenBank/DDBJ whole genome shotgun (WGS) entry which is preliminary data.</text>
</comment>
<dbReference type="Pfam" id="PF00020">
    <property type="entry name" value="TNFR_c6"/>
    <property type="match status" value="2"/>
</dbReference>
<evidence type="ECO:0000256" key="2">
    <source>
        <dbReference type="SAM" id="SignalP"/>
    </source>
</evidence>
<evidence type="ECO:0000256" key="1">
    <source>
        <dbReference type="PROSITE-ProRule" id="PRU00206"/>
    </source>
</evidence>
<dbReference type="Gene3D" id="2.10.50.10">
    <property type="entry name" value="Tumor Necrosis Factor Receptor, subunit A, domain 2"/>
    <property type="match status" value="2"/>
</dbReference>
<feature type="repeat" description="TNFR-Cys" evidence="1">
    <location>
        <begin position="41"/>
        <end position="81"/>
    </location>
</feature>
<proteinExistence type="predicted"/>
<keyword evidence="1" id="KW-1015">Disulfide bond</keyword>
<dbReference type="SMART" id="SM00208">
    <property type="entry name" value="TNFR"/>
    <property type="match status" value="2"/>
</dbReference>
<dbReference type="PROSITE" id="PS00652">
    <property type="entry name" value="TNFR_NGFR_1"/>
    <property type="match status" value="1"/>
</dbReference>
<feature type="disulfide bond" evidence="1">
    <location>
        <begin position="63"/>
        <end position="81"/>
    </location>
</feature>
<protein>
    <submittedName>
        <fullName evidence="4">Tumor necrosis factor receptor superfamily member 9-like</fullName>
    </submittedName>
</protein>
<feature type="signal peptide" evidence="2">
    <location>
        <begin position="1"/>
        <end position="23"/>
    </location>
</feature>